<evidence type="ECO:0000256" key="2">
    <source>
        <dbReference type="ARBA" id="ARBA00022857"/>
    </source>
</evidence>
<evidence type="ECO:0000313" key="7">
    <source>
        <dbReference type="Proteomes" id="UP000095284"/>
    </source>
</evidence>
<dbReference type="SMR" id="A0A1I7SS48"/>
<dbReference type="eggNOG" id="KOG1208">
    <property type="taxonomic scope" value="Eukaryota"/>
</dbReference>
<dbReference type="OrthoDB" id="9989144at2759"/>
<dbReference type="GO" id="GO:0016491">
    <property type="term" value="F:oxidoreductase activity"/>
    <property type="evidence" value="ECO:0007669"/>
    <property type="project" value="UniProtKB-KW"/>
</dbReference>
<name>A0A1I7SS48_BURXY</name>
<evidence type="ECO:0000313" key="9">
    <source>
        <dbReference type="WBParaSite" id="BXY_1586500.1"/>
    </source>
</evidence>
<dbReference type="PANTHER" id="PTHR24320:SF282">
    <property type="entry name" value="WW DOMAIN-CONTAINING OXIDOREDUCTASE"/>
    <property type="match status" value="1"/>
</dbReference>
<dbReference type="EMBL" id="CAJFDI010000003">
    <property type="protein sequence ID" value="CAD5219983.1"/>
    <property type="molecule type" value="Genomic_DNA"/>
</dbReference>
<reference evidence="9" key="1">
    <citation type="submission" date="2016-11" db="UniProtKB">
        <authorList>
            <consortium name="WormBaseParasite"/>
        </authorList>
    </citation>
    <scope>IDENTIFICATION</scope>
</reference>
<evidence type="ECO:0000313" key="6">
    <source>
        <dbReference type="EMBL" id="CAG9105678.1"/>
    </source>
</evidence>
<dbReference type="InterPro" id="IPR002347">
    <property type="entry name" value="SDR_fam"/>
</dbReference>
<dbReference type="EMBL" id="CAJFCV020000003">
    <property type="protein sequence ID" value="CAG9105678.1"/>
    <property type="molecule type" value="Genomic_DNA"/>
</dbReference>
<dbReference type="Proteomes" id="UP000582659">
    <property type="component" value="Unassembled WGS sequence"/>
</dbReference>
<dbReference type="Pfam" id="PF00106">
    <property type="entry name" value="adh_short"/>
    <property type="match status" value="1"/>
</dbReference>
<organism evidence="7 9">
    <name type="scientific">Bursaphelenchus xylophilus</name>
    <name type="common">Pinewood nematode worm</name>
    <name type="synonym">Aphelenchoides xylophilus</name>
    <dbReference type="NCBI Taxonomy" id="6326"/>
    <lineage>
        <taxon>Eukaryota</taxon>
        <taxon>Metazoa</taxon>
        <taxon>Ecdysozoa</taxon>
        <taxon>Nematoda</taxon>
        <taxon>Chromadorea</taxon>
        <taxon>Rhabditida</taxon>
        <taxon>Tylenchina</taxon>
        <taxon>Tylenchomorpha</taxon>
        <taxon>Aphelenchoidea</taxon>
        <taxon>Aphelenchoididae</taxon>
        <taxon>Bursaphelenchus</taxon>
    </lineage>
</organism>
<keyword evidence="3" id="KW-0560">Oxidoreductase</keyword>
<protein>
    <submittedName>
        <fullName evidence="5">(pine wood nematode) hypothetical protein</fullName>
    </submittedName>
</protein>
<dbReference type="Proteomes" id="UP000659654">
    <property type="component" value="Unassembled WGS sequence"/>
</dbReference>
<dbReference type="InterPro" id="IPR036291">
    <property type="entry name" value="NAD(P)-bd_dom_sf"/>
</dbReference>
<dbReference type="SUPFAM" id="SSF51735">
    <property type="entry name" value="NAD(P)-binding Rossmann-fold domains"/>
    <property type="match status" value="1"/>
</dbReference>
<accession>A0A1I7SS48</accession>
<dbReference type="SMART" id="SM00822">
    <property type="entry name" value="PKS_KR"/>
    <property type="match status" value="1"/>
</dbReference>
<keyword evidence="2" id="KW-0521">NADP</keyword>
<feature type="domain" description="Ketoreductase" evidence="4">
    <location>
        <begin position="34"/>
        <end position="207"/>
    </location>
</feature>
<dbReference type="PRINTS" id="PR00081">
    <property type="entry name" value="GDHRDH"/>
</dbReference>
<evidence type="ECO:0000313" key="5">
    <source>
        <dbReference type="EMBL" id="CAD5219983.1"/>
    </source>
</evidence>
<evidence type="ECO:0000259" key="4">
    <source>
        <dbReference type="SMART" id="SM00822"/>
    </source>
</evidence>
<dbReference type="WBParaSite" id="BXY_1586500.1">
    <property type="protein sequence ID" value="BXY_1586500.1"/>
    <property type="gene ID" value="BXY_1586500"/>
</dbReference>
<dbReference type="CDD" id="cd05327">
    <property type="entry name" value="retinol-DH_like_SDR_c_like"/>
    <property type="match status" value="1"/>
</dbReference>
<gene>
    <name evidence="5" type="ORF">BXYJ_LOCUS5951</name>
</gene>
<evidence type="ECO:0000256" key="3">
    <source>
        <dbReference type="ARBA" id="ARBA00023002"/>
    </source>
</evidence>
<dbReference type="Proteomes" id="UP000095284">
    <property type="component" value="Unplaced"/>
</dbReference>
<evidence type="ECO:0000313" key="8">
    <source>
        <dbReference type="Proteomes" id="UP000659654"/>
    </source>
</evidence>
<sequence>MESRKDRSVTSRRRRFDSRATAEDVLKGLDLSGKTILITGTTNGIGTETARALAHHGAHVVMLNRNRDAAERLRDELYSQTRNRKIDLITCDLASLQSVKEAAEKFIRKGWPLHALILNAGVMSPAAQVTKDDFNTTFGVNHLAHFYLTLLLKDRLISSAPSRVVVVSSNLHRHTGIDPKSSLDTKLRQLIPRPDTSASGMSLYSGSKLCNILFAFKLHREIHQSGVNVNAVHPGVIFNTGLMGTGRTKVPSNLIPSNFTTTVQQGAATSVYCAVHPDLKHVSGHYFEACWDDKSYLSRELAEDKQLQDALWSASVRMIRRAGFNI</sequence>
<reference evidence="6" key="2">
    <citation type="submission" date="2020-08" db="EMBL/GenBank/DDBJ databases">
        <authorList>
            <person name="Kikuchi T."/>
        </authorList>
    </citation>
    <scope>NUCLEOTIDE SEQUENCE</scope>
    <source>
        <strain evidence="5">Ka4C1</strain>
    </source>
</reference>
<keyword evidence="8" id="KW-1185">Reference proteome</keyword>
<dbReference type="AlphaFoldDB" id="A0A1I7SS48"/>
<comment type="similarity">
    <text evidence="1">Belongs to the short-chain dehydrogenases/reductases (SDR) family.</text>
</comment>
<proteinExistence type="inferred from homology"/>
<dbReference type="InterPro" id="IPR057326">
    <property type="entry name" value="KR_dom"/>
</dbReference>
<dbReference type="Gene3D" id="3.40.50.720">
    <property type="entry name" value="NAD(P)-binding Rossmann-like Domain"/>
    <property type="match status" value="1"/>
</dbReference>
<dbReference type="PANTHER" id="PTHR24320">
    <property type="entry name" value="RETINOL DEHYDROGENASE"/>
    <property type="match status" value="1"/>
</dbReference>
<evidence type="ECO:0000256" key="1">
    <source>
        <dbReference type="ARBA" id="ARBA00006484"/>
    </source>
</evidence>